<dbReference type="Proteomes" id="UP000634136">
    <property type="component" value="Unassembled WGS sequence"/>
</dbReference>
<proteinExistence type="predicted"/>
<comment type="caution">
    <text evidence="1">The sequence shown here is derived from an EMBL/GenBank/DDBJ whole genome shotgun (WGS) entry which is preliminary data.</text>
</comment>
<accession>A0A834TSB0</accession>
<organism evidence="1 2">
    <name type="scientific">Senna tora</name>
    <dbReference type="NCBI Taxonomy" id="362788"/>
    <lineage>
        <taxon>Eukaryota</taxon>
        <taxon>Viridiplantae</taxon>
        <taxon>Streptophyta</taxon>
        <taxon>Embryophyta</taxon>
        <taxon>Tracheophyta</taxon>
        <taxon>Spermatophyta</taxon>
        <taxon>Magnoliopsida</taxon>
        <taxon>eudicotyledons</taxon>
        <taxon>Gunneridae</taxon>
        <taxon>Pentapetalae</taxon>
        <taxon>rosids</taxon>
        <taxon>fabids</taxon>
        <taxon>Fabales</taxon>
        <taxon>Fabaceae</taxon>
        <taxon>Caesalpinioideae</taxon>
        <taxon>Cassia clade</taxon>
        <taxon>Senna</taxon>
    </lineage>
</organism>
<keyword evidence="2" id="KW-1185">Reference proteome</keyword>
<dbReference type="AlphaFoldDB" id="A0A834TSB0"/>
<evidence type="ECO:0000313" key="1">
    <source>
        <dbReference type="EMBL" id="KAF7827132.1"/>
    </source>
</evidence>
<evidence type="ECO:0000313" key="2">
    <source>
        <dbReference type="Proteomes" id="UP000634136"/>
    </source>
</evidence>
<gene>
    <name evidence="1" type="ORF">G2W53_018296</name>
</gene>
<name>A0A834TSB0_9FABA</name>
<protein>
    <submittedName>
        <fullName evidence="1">Uncharacterized protein</fullName>
    </submittedName>
</protein>
<reference evidence="1" key="1">
    <citation type="submission" date="2020-09" db="EMBL/GenBank/DDBJ databases">
        <title>Genome-Enabled Discovery of Anthraquinone Biosynthesis in Senna tora.</title>
        <authorList>
            <person name="Kang S.-H."/>
            <person name="Pandey R.P."/>
            <person name="Lee C.-M."/>
            <person name="Sim J.-S."/>
            <person name="Jeong J.-T."/>
            <person name="Choi B.-S."/>
            <person name="Jung M."/>
            <person name="Ginzburg D."/>
            <person name="Zhao K."/>
            <person name="Won S.Y."/>
            <person name="Oh T.-J."/>
            <person name="Yu Y."/>
            <person name="Kim N.-H."/>
            <person name="Lee O.R."/>
            <person name="Lee T.-H."/>
            <person name="Bashyal P."/>
            <person name="Kim T.-S."/>
            <person name="Lee W.-H."/>
            <person name="Kawkins C."/>
            <person name="Kim C.-K."/>
            <person name="Kim J.S."/>
            <person name="Ahn B.O."/>
            <person name="Rhee S.Y."/>
            <person name="Sohng J.K."/>
        </authorList>
    </citation>
    <scope>NUCLEOTIDE SEQUENCE</scope>
    <source>
        <tissue evidence="1">Leaf</tissue>
    </source>
</reference>
<sequence>MSKSSSGAFFRLAATESNSVAFGYSSPHHPLPLQRRVAVGYGDGVREEDLGVNFVDDVTCFLLL</sequence>
<dbReference type="EMBL" id="JAAIUW010000006">
    <property type="protein sequence ID" value="KAF7827132.1"/>
    <property type="molecule type" value="Genomic_DNA"/>
</dbReference>